<organism evidence="2 3">
    <name type="scientific">Pseudomonas idahonensis</name>
    <dbReference type="NCBI Taxonomy" id="2942628"/>
    <lineage>
        <taxon>Bacteria</taxon>
        <taxon>Pseudomonadati</taxon>
        <taxon>Pseudomonadota</taxon>
        <taxon>Gammaproteobacteria</taxon>
        <taxon>Pseudomonadales</taxon>
        <taxon>Pseudomonadaceae</taxon>
        <taxon>Pseudomonas</taxon>
    </lineage>
</organism>
<reference evidence="2 3" key="1">
    <citation type="submission" date="2022-05" db="EMBL/GenBank/DDBJ databases">
        <title>Novel Pseudomonas spp. Isolated from a Rainbow Trout Aquaculture Facility.</title>
        <authorList>
            <person name="Testerman T."/>
            <person name="Graf J."/>
        </authorList>
    </citation>
    <scope>NUCLEOTIDE SEQUENCE [LARGE SCALE GENOMIC DNA]</scope>
    <source>
        <strain evidence="2 3">ID357</strain>
    </source>
</reference>
<dbReference type="EMBL" id="JAMDGR010000029">
    <property type="protein sequence ID" value="MDD1152243.1"/>
    <property type="molecule type" value="Genomic_DNA"/>
</dbReference>
<accession>A0ABT5QDE7</accession>
<keyword evidence="3" id="KW-1185">Reference proteome</keyword>
<proteinExistence type="predicted"/>
<dbReference type="Proteomes" id="UP001217610">
    <property type="component" value="Unassembled WGS sequence"/>
</dbReference>
<evidence type="ECO:0000313" key="2">
    <source>
        <dbReference type="EMBL" id="MDD1152243.1"/>
    </source>
</evidence>
<protein>
    <submittedName>
        <fullName evidence="2">Uncharacterized protein</fullName>
    </submittedName>
</protein>
<name>A0ABT5QDE7_9PSED</name>
<evidence type="ECO:0000256" key="1">
    <source>
        <dbReference type="SAM" id="MobiDB-lite"/>
    </source>
</evidence>
<sequence>MCSDPVIKTLGLGKCYQIYDQPRDRLLQLLLPRGKQRYREFWTLKEVSLEIRKGEALGLPVVSTDFGEMSVRRHTPGVFLSDTAADIPQVMRQALAFSEPLANTLQFREANSWTKRFEVAHADPTNQRRSHSGACSRSRPLFVE</sequence>
<dbReference type="RefSeq" id="WP_273924331.1">
    <property type="nucleotide sequence ID" value="NZ_JAMDGR010000029.1"/>
</dbReference>
<comment type="caution">
    <text evidence="2">The sequence shown here is derived from an EMBL/GenBank/DDBJ whole genome shotgun (WGS) entry which is preliminary data.</text>
</comment>
<gene>
    <name evidence="2" type="ORF">M5G25_28600</name>
</gene>
<feature type="region of interest" description="Disordered" evidence="1">
    <location>
        <begin position="123"/>
        <end position="144"/>
    </location>
</feature>
<evidence type="ECO:0000313" key="3">
    <source>
        <dbReference type="Proteomes" id="UP001217610"/>
    </source>
</evidence>